<keyword evidence="2" id="KW-1185">Reference proteome</keyword>
<dbReference type="RefSeq" id="WP_210598913.1">
    <property type="nucleotide sequence ID" value="NZ_JAGKSQ010000009.1"/>
</dbReference>
<dbReference type="Proteomes" id="UP000678228">
    <property type="component" value="Unassembled WGS sequence"/>
</dbReference>
<evidence type="ECO:0000313" key="2">
    <source>
        <dbReference type="Proteomes" id="UP000678228"/>
    </source>
</evidence>
<dbReference type="EMBL" id="JAGKSQ010000009">
    <property type="protein sequence ID" value="MBP3953056.1"/>
    <property type="molecule type" value="Genomic_DNA"/>
</dbReference>
<comment type="caution">
    <text evidence="1">The sequence shown here is derived from an EMBL/GenBank/DDBJ whole genome shotgun (WGS) entry which is preliminary data.</text>
</comment>
<dbReference type="AlphaFoldDB" id="A0A940WVJ7"/>
<gene>
    <name evidence="1" type="ORF">J7W16_18190</name>
</gene>
<accession>A0A940WVJ7</accession>
<evidence type="ECO:0000313" key="1">
    <source>
        <dbReference type="EMBL" id="MBP3953056.1"/>
    </source>
</evidence>
<organism evidence="1 2">
    <name type="scientific">Halalkalibacter suaedae</name>
    <dbReference type="NCBI Taxonomy" id="2822140"/>
    <lineage>
        <taxon>Bacteria</taxon>
        <taxon>Bacillati</taxon>
        <taxon>Bacillota</taxon>
        <taxon>Bacilli</taxon>
        <taxon>Bacillales</taxon>
        <taxon>Bacillaceae</taxon>
        <taxon>Halalkalibacter</taxon>
    </lineage>
</organism>
<proteinExistence type="predicted"/>
<name>A0A940WVJ7_9BACI</name>
<reference evidence="1" key="1">
    <citation type="submission" date="2021-03" db="EMBL/GenBank/DDBJ databases">
        <title>Bacillus suaedae sp. nov., isolated from Suaeda aralocaspica.</title>
        <authorList>
            <person name="Lei R.F.R."/>
        </authorList>
    </citation>
    <scope>NUCLEOTIDE SEQUENCE</scope>
    <source>
        <strain evidence="1">YZJH907-2</strain>
    </source>
</reference>
<protein>
    <submittedName>
        <fullName evidence="1">Uncharacterized protein</fullName>
    </submittedName>
</protein>
<sequence>MKVNMKLKDPAIVQLISFSDDIVSDQKVFFEGTAQQLRDQQFGLEWDGFNLGDRFTVEDNEVKVFKVTEEFGSNLEVSKIKYLIGPTHLDTDKVNKAVN</sequence>